<feature type="compositionally biased region" description="Basic and acidic residues" evidence="4">
    <location>
        <begin position="97"/>
        <end position="126"/>
    </location>
</feature>
<dbReference type="eggNOG" id="ENOG502QSQ6">
    <property type="taxonomic scope" value="Eukaryota"/>
</dbReference>
<keyword evidence="2" id="KW-0804">Transcription</keyword>
<reference evidence="5" key="1">
    <citation type="submission" date="2013-07" db="EMBL/GenBank/DDBJ databases">
        <title>The genome of Eucalyptus grandis.</title>
        <authorList>
            <person name="Schmutz J."/>
            <person name="Hayes R."/>
            <person name="Myburg A."/>
            <person name="Tuskan G."/>
            <person name="Grattapaglia D."/>
            <person name="Rokhsar D.S."/>
        </authorList>
    </citation>
    <scope>NUCLEOTIDE SEQUENCE</scope>
    <source>
        <tissue evidence="5">Leaf extractions</tissue>
    </source>
</reference>
<evidence type="ECO:0000256" key="4">
    <source>
        <dbReference type="SAM" id="MobiDB-lite"/>
    </source>
</evidence>
<evidence type="ECO:0000256" key="1">
    <source>
        <dbReference type="ARBA" id="ARBA00023015"/>
    </source>
</evidence>
<dbReference type="AlphaFoldDB" id="A0A059A1M6"/>
<dbReference type="Pfam" id="PF03514">
    <property type="entry name" value="GRAS"/>
    <property type="match status" value="1"/>
</dbReference>
<dbReference type="STRING" id="71139.A0A059A1M6"/>
<dbReference type="InParanoid" id="A0A059A1M6"/>
<sequence length="293" mass="33038">MHHLVDVAPFSNECRDAPDTEETEFSDAVFEYISRILMEEDIEEKTCMLQDSLDLLSAEKSFYEVLGKKQFRMGIEESSKFLPNQAPTKLLPLKPNRKIDKRDRLGASERKESLHREEGNTEERSSKQAFAPEESVLRSDAFDVVLLSDQGEGLARLMNLRASLKNGVNEIEHKIQEPKAGRGRGKKKRGKVEVVDVRTLLIQCAQAVASNDHRSANALLNEIRKHASPFGNGTQRLAHYFANGLEARLAGTGSQICRGLVNRKTTAADMLNAYQLYLAACPFQRYLLTPKFW</sequence>
<dbReference type="Gramene" id="KCW47639">
    <property type="protein sequence ID" value="KCW47639"/>
    <property type="gene ID" value="EUGRSUZ_K01383"/>
</dbReference>
<comment type="caution">
    <text evidence="3">Lacks conserved residue(s) required for the propagation of feature annotation.</text>
</comment>
<protein>
    <submittedName>
        <fullName evidence="5">Uncharacterized protein</fullName>
    </submittedName>
</protein>
<dbReference type="OMA" id="SISHMLM"/>
<dbReference type="PANTHER" id="PTHR31636">
    <property type="entry name" value="OSJNBA0084A10.13 PROTEIN-RELATED"/>
    <property type="match status" value="1"/>
</dbReference>
<dbReference type="EMBL" id="KK198763">
    <property type="protein sequence ID" value="KCW47639.1"/>
    <property type="molecule type" value="Genomic_DNA"/>
</dbReference>
<feature type="region of interest" description="Disordered" evidence="4">
    <location>
        <begin position="86"/>
        <end position="132"/>
    </location>
</feature>
<evidence type="ECO:0000256" key="2">
    <source>
        <dbReference type="ARBA" id="ARBA00023163"/>
    </source>
</evidence>
<name>A0A059A1M6_EUCGR</name>
<accession>A0A059A1M6</accession>
<evidence type="ECO:0000256" key="3">
    <source>
        <dbReference type="PROSITE-ProRule" id="PRU01191"/>
    </source>
</evidence>
<proteinExistence type="inferred from homology"/>
<evidence type="ECO:0000313" key="5">
    <source>
        <dbReference type="EMBL" id="KCW47639.1"/>
    </source>
</evidence>
<dbReference type="PROSITE" id="PS50985">
    <property type="entry name" value="GRAS"/>
    <property type="match status" value="1"/>
</dbReference>
<dbReference type="InterPro" id="IPR005202">
    <property type="entry name" value="TF_GRAS"/>
</dbReference>
<feature type="region of interest" description="Leucine repeat I (LRI)" evidence="3">
    <location>
        <begin position="195"/>
        <end position="255"/>
    </location>
</feature>
<gene>
    <name evidence="5" type="ORF">EUGRSUZ_K01383</name>
</gene>
<keyword evidence="1" id="KW-0805">Transcription regulation</keyword>
<comment type="similarity">
    <text evidence="3">Belongs to the GRAS family.</text>
</comment>
<organism evidence="5">
    <name type="scientific">Eucalyptus grandis</name>
    <name type="common">Flooded gum</name>
    <dbReference type="NCBI Taxonomy" id="71139"/>
    <lineage>
        <taxon>Eukaryota</taxon>
        <taxon>Viridiplantae</taxon>
        <taxon>Streptophyta</taxon>
        <taxon>Embryophyta</taxon>
        <taxon>Tracheophyta</taxon>
        <taxon>Spermatophyta</taxon>
        <taxon>Magnoliopsida</taxon>
        <taxon>eudicotyledons</taxon>
        <taxon>Gunneridae</taxon>
        <taxon>Pentapetalae</taxon>
        <taxon>rosids</taxon>
        <taxon>malvids</taxon>
        <taxon>Myrtales</taxon>
        <taxon>Myrtaceae</taxon>
        <taxon>Myrtoideae</taxon>
        <taxon>Eucalypteae</taxon>
        <taxon>Eucalyptus</taxon>
    </lineage>
</organism>